<evidence type="ECO:0000313" key="3">
    <source>
        <dbReference type="EMBL" id="CAD8611642.1"/>
    </source>
</evidence>
<keyword evidence="1" id="KW-0812">Transmembrane</keyword>
<sequence length="264" mass="30453">MAKAQKKQSRGDYLAETDKDLIGCSVMISYSRKDKAFVKNLYDALAVDDRNIWVDWEDIPPSADWLDEIHKGIEQSDCFLFVLSPDSIKSEVCNWEVDHAVKNGKRIIPVVCRDVDYREVRKELASLNWIFFRADGDDFNAAMKLLLKALDVDMRHARYHTKLLTRAIDWERHDFEKSLLLHGNDLQRAQHWLSASALGKEPKPTTLHLSFITASQALATSMKKRKLIAVFFAFIVAIGIIWPSWGVFFFSLVFSHFFVYFSSN</sequence>
<dbReference type="SUPFAM" id="SSF52200">
    <property type="entry name" value="Toll/Interleukin receptor TIR domain"/>
    <property type="match status" value="1"/>
</dbReference>
<dbReference type="Gene3D" id="3.40.50.10140">
    <property type="entry name" value="Toll/interleukin-1 receptor homology (TIR) domain"/>
    <property type="match status" value="1"/>
</dbReference>
<name>A0A7S0LG13_9EUKA</name>
<accession>A0A7S0LG13</accession>
<evidence type="ECO:0000259" key="2">
    <source>
        <dbReference type="PROSITE" id="PS50104"/>
    </source>
</evidence>
<dbReference type="Pfam" id="PF13676">
    <property type="entry name" value="TIR_2"/>
    <property type="match status" value="1"/>
</dbReference>
<gene>
    <name evidence="3" type="ORF">CPEL01642_LOCUS15020</name>
</gene>
<dbReference type="AlphaFoldDB" id="A0A7S0LG13"/>
<protein>
    <recommendedName>
        <fullName evidence="2">TIR domain-containing protein</fullName>
    </recommendedName>
</protein>
<dbReference type="EMBL" id="HBEY01031547">
    <property type="protein sequence ID" value="CAD8611642.1"/>
    <property type="molecule type" value="Transcribed_RNA"/>
</dbReference>
<keyword evidence="1" id="KW-0472">Membrane</keyword>
<evidence type="ECO:0000256" key="1">
    <source>
        <dbReference type="SAM" id="Phobius"/>
    </source>
</evidence>
<dbReference type="SMART" id="SM00255">
    <property type="entry name" value="TIR"/>
    <property type="match status" value="1"/>
</dbReference>
<dbReference type="InterPro" id="IPR000157">
    <property type="entry name" value="TIR_dom"/>
</dbReference>
<dbReference type="InterPro" id="IPR035897">
    <property type="entry name" value="Toll_tir_struct_dom_sf"/>
</dbReference>
<dbReference type="PROSITE" id="PS50104">
    <property type="entry name" value="TIR"/>
    <property type="match status" value="1"/>
</dbReference>
<reference evidence="3" key="1">
    <citation type="submission" date="2021-01" db="EMBL/GenBank/DDBJ databases">
        <authorList>
            <person name="Corre E."/>
            <person name="Pelletier E."/>
            <person name="Niang G."/>
            <person name="Scheremetjew M."/>
            <person name="Finn R."/>
            <person name="Kale V."/>
            <person name="Holt S."/>
            <person name="Cochrane G."/>
            <person name="Meng A."/>
            <person name="Brown T."/>
            <person name="Cohen L."/>
        </authorList>
    </citation>
    <scope>NUCLEOTIDE SEQUENCE</scope>
    <source>
        <strain evidence="3">PLY182g</strain>
    </source>
</reference>
<feature type="domain" description="TIR" evidence="2">
    <location>
        <begin position="22"/>
        <end position="154"/>
    </location>
</feature>
<proteinExistence type="predicted"/>
<feature type="transmembrane region" description="Helical" evidence="1">
    <location>
        <begin position="228"/>
        <end position="261"/>
    </location>
</feature>
<organism evidence="3">
    <name type="scientific">Coccolithus braarudii</name>
    <dbReference type="NCBI Taxonomy" id="221442"/>
    <lineage>
        <taxon>Eukaryota</taxon>
        <taxon>Haptista</taxon>
        <taxon>Haptophyta</taxon>
        <taxon>Prymnesiophyceae</taxon>
        <taxon>Coccolithales</taxon>
        <taxon>Coccolithaceae</taxon>
        <taxon>Coccolithus</taxon>
    </lineage>
</organism>
<dbReference type="GO" id="GO:0007165">
    <property type="term" value="P:signal transduction"/>
    <property type="evidence" value="ECO:0007669"/>
    <property type="project" value="InterPro"/>
</dbReference>
<keyword evidence="1" id="KW-1133">Transmembrane helix</keyword>